<gene>
    <name evidence="8" type="ORF">SLEP1_g19576</name>
</gene>
<evidence type="ECO:0000256" key="6">
    <source>
        <dbReference type="SAM" id="MobiDB-lite"/>
    </source>
</evidence>
<reference evidence="8 9" key="1">
    <citation type="journal article" date="2021" name="Commun. Biol.">
        <title>The genome of Shorea leprosula (Dipterocarpaceae) highlights the ecological relevance of drought in aseasonal tropical rainforests.</title>
        <authorList>
            <person name="Ng K.K.S."/>
            <person name="Kobayashi M.J."/>
            <person name="Fawcett J.A."/>
            <person name="Hatakeyama M."/>
            <person name="Paape T."/>
            <person name="Ng C.H."/>
            <person name="Ang C.C."/>
            <person name="Tnah L.H."/>
            <person name="Lee C.T."/>
            <person name="Nishiyama T."/>
            <person name="Sese J."/>
            <person name="O'Brien M.J."/>
            <person name="Copetti D."/>
            <person name="Mohd Noor M.I."/>
            <person name="Ong R.C."/>
            <person name="Putra M."/>
            <person name="Sireger I.Z."/>
            <person name="Indrioko S."/>
            <person name="Kosugi Y."/>
            <person name="Izuno A."/>
            <person name="Isagi Y."/>
            <person name="Lee S.L."/>
            <person name="Shimizu K.K."/>
        </authorList>
    </citation>
    <scope>NUCLEOTIDE SEQUENCE [LARGE SCALE GENOMIC DNA]</scope>
    <source>
        <strain evidence="8">214</strain>
    </source>
</reference>
<evidence type="ECO:0000256" key="1">
    <source>
        <dbReference type="ARBA" id="ARBA00004245"/>
    </source>
</evidence>
<dbReference type="InterPro" id="IPR027329">
    <property type="entry name" value="TPX2_C"/>
</dbReference>
<protein>
    <recommendedName>
        <fullName evidence="7">TPX2 C-terminal domain-containing protein</fullName>
    </recommendedName>
</protein>
<dbReference type="PANTHER" id="PTHR47067">
    <property type="entry name" value="TPX2 (TARGETING PROTEIN FOR XKLP2) PROTEIN FAMILY-RELATED"/>
    <property type="match status" value="1"/>
</dbReference>
<feature type="region of interest" description="Disordered" evidence="6">
    <location>
        <begin position="195"/>
        <end position="382"/>
    </location>
</feature>
<feature type="region of interest" description="Disordered" evidence="6">
    <location>
        <begin position="475"/>
        <end position="536"/>
    </location>
</feature>
<comment type="subcellular location">
    <subcellularLocation>
        <location evidence="1">Cytoplasm</location>
        <location evidence="1">Cytoskeleton</location>
    </subcellularLocation>
</comment>
<comment type="caution">
    <text evidence="8">The sequence shown here is derived from an EMBL/GenBank/DDBJ whole genome shotgun (WGS) entry which is preliminary data.</text>
</comment>
<dbReference type="Pfam" id="PF06886">
    <property type="entry name" value="TPX2"/>
    <property type="match status" value="1"/>
</dbReference>
<keyword evidence="9" id="KW-1185">Reference proteome</keyword>
<dbReference type="AlphaFoldDB" id="A0AAV5J927"/>
<keyword evidence="5" id="KW-0206">Cytoskeleton</keyword>
<dbReference type="PANTHER" id="PTHR47067:SF7">
    <property type="entry name" value="TPX2 (TARGETING PROTEIN FOR XKLP2) PROTEIN FAMILY"/>
    <property type="match status" value="1"/>
</dbReference>
<evidence type="ECO:0000313" key="9">
    <source>
        <dbReference type="Proteomes" id="UP001054252"/>
    </source>
</evidence>
<feature type="compositionally biased region" description="Basic and acidic residues" evidence="6">
    <location>
        <begin position="283"/>
        <end position="292"/>
    </location>
</feature>
<comment type="similarity">
    <text evidence="2">Belongs to the TPX2 family.</text>
</comment>
<proteinExistence type="inferred from homology"/>
<dbReference type="GO" id="GO:0005874">
    <property type="term" value="C:microtubule"/>
    <property type="evidence" value="ECO:0007669"/>
    <property type="project" value="UniProtKB-KW"/>
</dbReference>
<dbReference type="InterPro" id="IPR044216">
    <property type="entry name" value="WDL7"/>
</dbReference>
<dbReference type="Proteomes" id="UP001054252">
    <property type="component" value="Unassembled WGS sequence"/>
</dbReference>
<feature type="compositionally biased region" description="Polar residues" evidence="6">
    <location>
        <begin position="486"/>
        <end position="510"/>
    </location>
</feature>
<keyword evidence="3" id="KW-0963">Cytoplasm</keyword>
<evidence type="ECO:0000256" key="5">
    <source>
        <dbReference type="ARBA" id="ARBA00023212"/>
    </source>
</evidence>
<evidence type="ECO:0000313" key="8">
    <source>
        <dbReference type="EMBL" id="GKV07867.1"/>
    </source>
</evidence>
<evidence type="ECO:0000259" key="7">
    <source>
        <dbReference type="Pfam" id="PF06886"/>
    </source>
</evidence>
<feature type="domain" description="TPX2 C-terminal" evidence="7">
    <location>
        <begin position="412"/>
        <end position="478"/>
    </location>
</feature>
<feature type="compositionally biased region" description="Polar residues" evidence="6">
    <location>
        <begin position="295"/>
        <end position="304"/>
    </location>
</feature>
<dbReference type="EMBL" id="BPVZ01000028">
    <property type="protein sequence ID" value="GKV07867.1"/>
    <property type="molecule type" value="Genomic_DNA"/>
</dbReference>
<sequence length="565" mass="62347">MGESACLMQPFSYASGIPNEAHEGNPIHALGQSVSFGRFMSESLSWEKWSTFSHNKYVEEAERFSRPGSVAQKKAFFEAHYKNLAARKAAALLEQANAASNNASESEAGGGGVHDTTPPDPQIKDEIPKEQVRAPAAERGFMEDAKRTGSVTEHPVIVKDSVKDVSFDKKFGYDNTEMRKLELREKPQMEICVKNESSGQNGVVENEMKAEDLDLGGMEKPLLQSPNSNKDEVKTTSKKKQPHSTLKSSTNGRESKVPYSPAKLTARIHPKKESNSTPATKKSAMDAVDKKRSTPKSSQKSMNFTPAKEFNRLASTIMRKLDGSRVGSSSKAPSKDCSTPLRTPTTACVSGKPKHPADTPWSEKRSARTPLDPPASGSKTVRRKWGFLPTDCSKLLSSCRNKSQSTSIFTPFSLKTEERAARRKQKLEEKFNGSQTEEVLQQATLKEKAGTELRKLRQSFCFKARPLPDFYKERKSTKDQIKLLPVTQTETSPPEEQPTSSRGSTVQAKNSPPRKKSSFKNIGSKLMQGKKNQNPVRSLISRAATMVAHENTSPNIQLGSHAGWT</sequence>
<name>A0AAV5J927_9ROSI</name>
<organism evidence="8 9">
    <name type="scientific">Rubroshorea leprosula</name>
    <dbReference type="NCBI Taxonomy" id="152421"/>
    <lineage>
        <taxon>Eukaryota</taxon>
        <taxon>Viridiplantae</taxon>
        <taxon>Streptophyta</taxon>
        <taxon>Embryophyta</taxon>
        <taxon>Tracheophyta</taxon>
        <taxon>Spermatophyta</taxon>
        <taxon>Magnoliopsida</taxon>
        <taxon>eudicotyledons</taxon>
        <taxon>Gunneridae</taxon>
        <taxon>Pentapetalae</taxon>
        <taxon>rosids</taxon>
        <taxon>malvids</taxon>
        <taxon>Malvales</taxon>
        <taxon>Dipterocarpaceae</taxon>
        <taxon>Rubroshorea</taxon>
    </lineage>
</organism>
<evidence type="ECO:0000256" key="3">
    <source>
        <dbReference type="ARBA" id="ARBA00022490"/>
    </source>
</evidence>
<accession>A0AAV5J927</accession>
<feature type="compositionally biased region" description="Polar residues" evidence="6">
    <location>
        <begin position="243"/>
        <end position="252"/>
    </location>
</feature>
<evidence type="ECO:0000256" key="2">
    <source>
        <dbReference type="ARBA" id="ARBA00005885"/>
    </source>
</evidence>
<feature type="compositionally biased region" description="Basic and acidic residues" evidence="6">
    <location>
        <begin position="355"/>
        <end position="366"/>
    </location>
</feature>
<keyword evidence="4" id="KW-0493">Microtubule</keyword>
<feature type="compositionally biased region" description="Polar residues" evidence="6">
    <location>
        <begin position="326"/>
        <end position="348"/>
    </location>
</feature>
<evidence type="ECO:0000256" key="4">
    <source>
        <dbReference type="ARBA" id="ARBA00022701"/>
    </source>
</evidence>
<feature type="region of interest" description="Disordered" evidence="6">
    <location>
        <begin position="100"/>
        <end position="126"/>
    </location>
</feature>